<evidence type="ECO:0000313" key="3">
    <source>
        <dbReference type="Proteomes" id="UP000235965"/>
    </source>
</evidence>
<organism evidence="2 3">
    <name type="scientific">Cryptotermes secundus</name>
    <dbReference type="NCBI Taxonomy" id="105785"/>
    <lineage>
        <taxon>Eukaryota</taxon>
        <taxon>Metazoa</taxon>
        <taxon>Ecdysozoa</taxon>
        <taxon>Arthropoda</taxon>
        <taxon>Hexapoda</taxon>
        <taxon>Insecta</taxon>
        <taxon>Pterygota</taxon>
        <taxon>Neoptera</taxon>
        <taxon>Polyneoptera</taxon>
        <taxon>Dictyoptera</taxon>
        <taxon>Blattodea</taxon>
        <taxon>Blattoidea</taxon>
        <taxon>Termitoidae</taxon>
        <taxon>Kalotermitidae</taxon>
        <taxon>Cryptotermitinae</taxon>
        <taxon>Cryptotermes</taxon>
    </lineage>
</organism>
<accession>A0A2J7PRQ9</accession>
<comment type="caution">
    <text evidence="2">The sequence shown here is derived from an EMBL/GenBank/DDBJ whole genome shotgun (WGS) entry which is preliminary data.</text>
</comment>
<protein>
    <submittedName>
        <fullName evidence="2">Uncharacterized protein</fullName>
    </submittedName>
</protein>
<dbReference type="Gene3D" id="1.25.40.10">
    <property type="entry name" value="Tetratricopeptide repeat domain"/>
    <property type="match status" value="1"/>
</dbReference>
<dbReference type="OrthoDB" id="2357150at2759"/>
<proteinExistence type="predicted"/>
<dbReference type="FunFam" id="1.25.40.10:FF:000582">
    <property type="entry name" value="E3 SUMO-protein ligase RanBP2"/>
    <property type="match status" value="1"/>
</dbReference>
<dbReference type="InterPro" id="IPR011990">
    <property type="entry name" value="TPR-like_helical_dom_sf"/>
</dbReference>
<evidence type="ECO:0000256" key="1">
    <source>
        <dbReference type="PROSITE-ProRule" id="PRU00339"/>
    </source>
</evidence>
<keyword evidence="3" id="KW-1185">Reference proteome</keyword>
<dbReference type="InterPro" id="IPR019734">
    <property type="entry name" value="TPR_rpt"/>
</dbReference>
<dbReference type="AlphaFoldDB" id="A0A2J7PRQ9"/>
<sequence>MFRTKKDVDRHVQDVMRKLKSENERNLRCYNIAKLYFMLGEYELTRRYVSNYLTVREDSASAHKLLGQALENLGQKEKALAQYKCSLELESKQQDLVLKVCELLVDSEAPLDVGRARYWCERAEQLFPHHPTVFRLKEHLLTADGEEDAAELEALIASELTARPTDVSLRVRLLRLYLDTERLTDAYNHAVEVELRSMPCFRDQLQWYDCLIDVFETYQEENREKCNWEFHLHYVAVLERATCLSLQEHQAGVRRSIADCVQALFSFDKALHQASSLASPPSERELYQEFLKHARGQLCLHLATLVLKKAKKENGNWREACRVSSPLLLLALSSPIDMQSTWLLQATETRKKSVDLWAKEAAYRNSQAGHVLHSMVRERRSQFLDR</sequence>
<gene>
    <name evidence="2" type="ORF">B7P43_G11805</name>
</gene>
<keyword evidence="1" id="KW-0802">TPR repeat</keyword>
<dbReference type="Proteomes" id="UP000235965">
    <property type="component" value="Unassembled WGS sequence"/>
</dbReference>
<evidence type="ECO:0000313" key="2">
    <source>
        <dbReference type="EMBL" id="PNF19024.1"/>
    </source>
</evidence>
<reference evidence="2 3" key="1">
    <citation type="submission" date="2017-12" db="EMBL/GenBank/DDBJ databases">
        <title>Hemimetabolous genomes reveal molecular basis of termite eusociality.</title>
        <authorList>
            <person name="Harrison M.C."/>
            <person name="Jongepier E."/>
            <person name="Robertson H.M."/>
            <person name="Arning N."/>
            <person name="Bitard-Feildel T."/>
            <person name="Chao H."/>
            <person name="Childers C.P."/>
            <person name="Dinh H."/>
            <person name="Doddapaneni H."/>
            <person name="Dugan S."/>
            <person name="Gowin J."/>
            <person name="Greiner C."/>
            <person name="Han Y."/>
            <person name="Hu H."/>
            <person name="Hughes D.S.T."/>
            <person name="Huylmans A.-K."/>
            <person name="Kemena C."/>
            <person name="Kremer L.P.M."/>
            <person name="Lee S.L."/>
            <person name="Lopez-Ezquerra A."/>
            <person name="Mallet L."/>
            <person name="Monroy-Kuhn J.M."/>
            <person name="Moser A."/>
            <person name="Murali S.C."/>
            <person name="Muzny D.M."/>
            <person name="Otani S."/>
            <person name="Piulachs M.-D."/>
            <person name="Poelchau M."/>
            <person name="Qu J."/>
            <person name="Schaub F."/>
            <person name="Wada-Katsumata A."/>
            <person name="Worley K.C."/>
            <person name="Xie Q."/>
            <person name="Ylla G."/>
            <person name="Poulsen M."/>
            <person name="Gibbs R.A."/>
            <person name="Schal C."/>
            <person name="Richards S."/>
            <person name="Belles X."/>
            <person name="Korb J."/>
            <person name="Bornberg-Bauer E."/>
        </authorList>
    </citation>
    <scope>NUCLEOTIDE SEQUENCE [LARGE SCALE GENOMIC DNA]</scope>
    <source>
        <tissue evidence="2">Whole body</tissue>
    </source>
</reference>
<dbReference type="SMART" id="SM00028">
    <property type="entry name" value="TPR"/>
    <property type="match status" value="2"/>
</dbReference>
<name>A0A2J7PRQ9_9NEOP</name>
<dbReference type="EMBL" id="NEVH01021953">
    <property type="protein sequence ID" value="PNF19024.1"/>
    <property type="molecule type" value="Genomic_DNA"/>
</dbReference>
<feature type="non-terminal residue" evidence="2">
    <location>
        <position position="386"/>
    </location>
</feature>
<feature type="repeat" description="TPR" evidence="1">
    <location>
        <begin position="60"/>
        <end position="93"/>
    </location>
</feature>
<dbReference type="SUPFAM" id="SSF48452">
    <property type="entry name" value="TPR-like"/>
    <property type="match status" value="1"/>
</dbReference>
<dbReference type="PROSITE" id="PS50005">
    <property type="entry name" value="TPR"/>
    <property type="match status" value="1"/>
</dbReference>